<evidence type="ECO:0000313" key="3">
    <source>
        <dbReference type="EMBL" id="EJK61053.1"/>
    </source>
</evidence>
<feature type="compositionally biased region" description="Pro residues" evidence="1">
    <location>
        <begin position="63"/>
        <end position="73"/>
    </location>
</feature>
<gene>
    <name evidence="3" type="ORF">THAOC_18514</name>
</gene>
<dbReference type="Proteomes" id="UP000266841">
    <property type="component" value="Unassembled WGS sequence"/>
</dbReference>
<reference evidence="3 4" key="1">
    <citation type="journal article" date="2012" name="Genome Biol.">
        <title>Genome and low-iron response of an oceanic diatom adapted to chronic iron limitation.</title>
        <authorList>
            <person name="Lommer M."/>
            <person name="Specht M."/>
            <person name="Roy A.S."/>
            <person name="Kraemer L."/>
            <person name="Andreson R."/>
            <person name="Gutowska M.A."/>
            <person name="Wolf J."/>
            <person name="Bergner S.V."/>
            <person name="Schilhabel M.B."/>
            <person name="Klostermeier U.C."/>
            <person name="Beiko R.G."/>
            <person name="Rosenstiel P."/>
            <person name="Hippler M."/>
            <person name="Laroche J."/>
        </authorList>
    </citation>
    <scope>NUCLEOTIDE SEQUENCE [LARGE SCALE GENOMIC DNA]</scope>
    <source>
        <strain evidence="3 4">CCMP1005</strain>
    </source>
</reference>
<protein>
    <submittedName>
        <fullName evidence="3">Uncharacterized protein</fullName>
    </submittedName>
</protein>
<feature type="signal peptide" evidence="2">
    <location>
        <begin position="1"/>
        <end position="19"/>
    </location>
</feature>
<proteinExistence type="predicted"/>
<feature type="region of interest" description="Disordered" evidence="1">
    <location>
        <begin position="19"/>
        <end position="74"/>
    </location>
</feature>
<dbReference type="AlphaFoldDB" id="K0S4K2"/>
<dbReference type="EMBL" id="AGNL01020454">
    <property type="protein sequence ID" value="EJK61053.1"/>
    <property type="molecule type" value="Genomic_DNA"/>
</dbReference>
<name>K0S4K2_THAOC</name>
<feature type="chain" id="PRO_5003840810" evidence="2">
    <location>
        <begin position="20"/>
        <end position="366"/>
    </location>
</feature>
<evidence type="ECO:0000313" key="4">
    <source>
        <dbReference type="Proteomes" id="UP000266841"/>
    </source>
</evidence>
<evidence type="ECO:0000256" key="1">
    <source>
        <dbReference type="SAM" id="MobiDB-lite"/>
    </source>
</evidence>
<accession>K0S4K2</accession>
<feature type="non-terminal residue" evidence="3">
    <location>
        <position position="366"/>
    </location>
</feature>
<evidence type="ECO:0000256" key="2">
    <source>
        <dbReference type="SAM" id="SignalP"/>
    </source>
</evidence>
<keyword evidence="2" id="KW-0732">Signal</keyword>
<comment type="caution">
    <text evidence="3">The sequence shown here is derived from an EMBL/GenBank/DDBJ whole genome shotgun (WGS) entry which is preliminary data.</text>
</comment>
<feature type="compositionally biased region" description="Gly residues" evidence="1">
    <location>
        <begin position="190"/>
        <end position="199"/>
    </location>
</feature>
<feature type="region of interest" description="Disordered" evidence="1">
    <location>
        <begin position="181"/>
        <end position="214"/>
    </location>
</feature>
<keyword evidence="4" id="KW-1185">Reference proteome</keyword>
<feature type="region of interest" description="Disordered" evidence="1">
    <location>
        <begin position="339"/>
        <end position="366"/>
    </location>
</feature>
<organism evidence="3 4">
    <name type="scientific">Thalassiosira oceanica</name>
    <name type="common">Marine diatom</name>
    <dbReference type="NCBI Taxonomy" id="159749"/>
    <lineage>
        <taxon>Eukaryota</taxon>
        <taxon>Sar</taxon>
        <taxon>Stramenopiles</taxon>
        <taxon>Ochrophyta</taxon>
        <taxon>Bacillariophyta</taxon>
        <taxon>Coscinodiscophyceae</taxon>
        <taxon>Thalassiosirophycidae</taxon>
        <taxon>Thalassiosirales</taxon>
        <taxon>Thalassiosiraceae</taxon>
        <taxon>Thalassiosira</taxon>
    </lineage>
</organism>
<sequence length="366" mass="37576">MFFPFLLAARIECAHLLSSAPPSQDEVPPPVASDPPREAEAVEPPDPVVGQAAPPAERSLGVRPPPEVVPPARPVLLGDVPVPVRAAVRGPVLLEEGEAVGPRLLPGPERAGRLPREAQAVEPSELVLAQPPPLPEGPLRVRPLPETDAVGRAVVLADLAVPVRSAVRGLVLLQEGEAVGPRPVRAVGGPSSGAGGPGGRRPARPGPGPPEADALELVDPGLVELAPPVLAALVVDPAFTSGGELLVSRVFRGKKGMAFIYSRPCSPVAEVQGRHPGPLEPVKRRDVSAPRRPVLRVPPLPLGVLAKGGEHDVPPPTVRAEPPRPLGPGAVLVVVGGTVLPPGGRVAPPPPPPRGLAVGEPSREGR</sequence>